<dbReference type="PANTHER" id="PTHR34817:SF2">
    <property type="entry name" value="NUCLEOTIDYLTRANSFERASE"/>
    <property type="match status" value="1"/>
</dbReference>
<reference evidence="2" key="1">
    <citation type="journal article" date="2019" name="Int. J. Syst. Evol. Microbiol.">
        <title>The Global Catalogue of Microorganisms (GCM) 10K type strain sequencing project: providing services to taxonomists for standard genome sequencing and annotation.</title>
        <authorList>
            <consortium name="The Broad Institute Genomics Platform"/>
            <consortium name="The Broad Institute Genome Sequencing Center for Infectious Disease"/>
            <person name="Wu L."/>
            <person name="Ma J."/>
        </authorList>
    </citation>
    <scope>NUCLEOTIDE SEQUENCE [LARGE SCALE GENOMIC DNA]</scope>
    <source>
        <strain evidence="2">CGMCC 1.14993</strain>
    </source>
</reference>
<evidence type="ECO:0008006" key="3">
    <source>
        <dbReference type="Google" id="ProtNLM"/>
    </source>
</evidence>
<dbReference type="RefSeq" id="WP_087999872.1">
    <property type="nucleotide sequence ID" value="NZ_BMHB01000001.1"/>
</dbReference>
<proteinExistence type="predicted"/>
<dbReference type="PANTHER" id="PTHR34817">
    <property type="entry name" value="NUCLEOTIDYLTRANSFERASE"/>
    <property type="match status" value="1"/>
</dbReference>
<dbReference type="OrthoDB" id="9796845at2"/>
<keyword evidence="2" id="KW-1185">Reference proteome</keyword>
<dbReference type="EMBL" id="BMHB01000001">
    <property type="protein sequence ID" value="GGI15188.1"/>
    <property type="molecule type" value="Genomic_DNA"/>
</dbReference>
<gene>
    <name evidence="1" type="ORF">GCM10007380_26720</name>
</gene>
<dbReference type="AlphaFoldDB" id="A0A8J3AKF9"/>
<evidence type="ECO:0000313" key="1">
    <source>
        <dbReference type="EMBL" id="GGI15188.1"/>
    </source>
</evidence>
<comment type="caution">
    <text evidence="1">The sequence shown here is derived from an EMBL/GenBank/DDBJ whole genome shotgun (WGS) entry which is preliminary data.</text>
</comment>
<dbReference type="Pfam" id="PF10127">
    <property type="entry name" value="RlaP"/>
    <property type="match status" value="1"/>
</dbReference>
<evidence type="ECO:0000313" key="2">
    <source>
        <dbReference type="Proteomes" id="UP000626244"/>
    </source>
</evidence>
<accession>A0A8J3AKF9</accession>
<dbReference type="Proteomes" id="UP000626244">
    <property type="component" value="Unassembled WGS sequence"/>
</dbReference>
<name>A0A8J3AKF9_9BACI</name>
<sequence length="257" mass="30651">MKKLILEKLKQIEVEHNVKVLFAVESGSRAWGFPSKDSDFDVRFVYVHEKDWYVSIDQKRDVIEYPINEMLDISGWDVRKALQLFAKSNPALLEWLRSPIVYYDQLTLSEDLRSIGNEILSKKACIYHYLHMARGNYRDYLQHEEVKIKKYFYVLRPLLACMWIETFQEIPPILFDELLKIDGLDELFLTEVMALLERKKQGEELDLEPRKKVLNDFIEDKLTYFENYVKGINESNTMDIEHLNKLFRKTLDQSWAK</sequence>
<dbReference type="InterPro" id="IPR018775">
    <property type="entry name" value="RlaP"/>
</dbReference>
<organism evidence="1 2">
    <name type="scientific">Gottfriedia solisilvae</name>
    <dbReference type="NCBI Taxonomy" id="1516104"/>
    <lineage>
        <taxon>Bacteria</taxon>
        <taxon>Bacillati</taxon>
        <taxon>Bacillota</taxon>
        <taxon>Bacilli</taxon>
        <taxon>Bacillales</taxon>
        <taxon>Bacillaceae</taxon>
        <taxon>Gottfriedia</taxon>
    </lineage>
</organism>
<protein>
    <recommendedName>
        <fullName evidence="3">Nucleotidyltransferase</fullName>
    </recommendedName>
</protein>